<dbReference type="Gene3D" id="3.30.420.370">
    <property type="match status" value="1"/>
</dbReference>
<keyword evidence="6" id="KW-0812">Transmembrane</keyword>
<evidence type="ECO:0000256" key="1">
    <source>
        <dbReference type="ARBA" id="ARBA00004377"/>
    </source>
</evidence>
<evidence type="ECO:0000256" key="7">
    <source>
        <dbReference type="ARBA" id="ARBA00022927"/>
    </source>
</evidence>
<evidence type="ECO:0000256" key="4">
    <source>
        <dbReference type="ARBA" id="ARBA00022475"/>
    </source>
</evidence>
<keyword evidence="15" id="KW-1185">Reference proteome</keyword>
<dbReference type="InterPro" id="IPR007812">
    <property type="entry name" value="T2SS_protein-GspL"/>
</dbReference>
<evidence type="ECO:0000256" key="3">
    <source>
        <dbReference type="ARBA" id="ARBA00022448"/>
    </source>
</evidence>
<evidence type="ECO:0000256" key="10">
    <source>
        <dbReference type="PIRNR" id="PIRNR015761"/>
    </source>
</evidence>
<dbReference type="GO" id="GO:0015627">
    <property type="term" value="C:type II protein secretion system complex"/>
    <property type="evidence" value="ECO:0007669"/>
    <property type="project" value="InterPro"/>
</dbReference>
<evidence type="ECO:0000259" key="13">
    <source>
        <dbReference type="Pfam" id="PF12693"/>
    </source>
</evidence>
<reference evidence="14" key="1">
    <citation type="submission" date="2021-03" db="EMBL/GenBank/DDBJ databases">
        <title>novel species isolated from a fishpond in China.</title>
        <authorList>
            <person name="Lu H."/>
            <person name="Cai Z."/>
        </authorList>
    </citation>
    <scope>NUCLEOTIDE SEQUENCE</scope>
    <source>
        <strain evidence="14">JCM 30855</strain>
    </source>
</reference>
<dbReference type="Gene3D" id="3.30.1360.100">
    <property type="entry name" value="General secretion pathway protein M, EpsM"/>
    <property type="match status" value="1"/>
</dbReference>
<evidence type="ECO:0000256" key="5">
    <source>
        <dbReference type="ARBA" id="ARBA00022519"/>
    </source>
</evidence>
<keyword evidence="9" id="KW-0472">Membrane</keyword>
<keyword evidence="8" id="KW-1133">Transmembrane helix</keyword>
<dbReference type="GO" id="GO:0015628">
    <property type="term" value="P:protein secretion by the type II secretion system"/>
    <property type="evidence" value="ECO:0007669"/>
    <property type="project" value="InterPro"/>
</dbReference>
<comment type="function">
    <text evidence="10">Inner membrane component of the type II secretion system required for the energy-dependent secretion of extracellular factors such as proteases and toxins from the periplasm.</text>
</comment>
<dbReference type="EMBL" id="JAFKCV010000001">
    <property type="protein sequence ID" value="MBN7823645.1"/>
    <property type="molecule type" value="Genomic_DNA"/>
</dbReference>
<comment type="caution">
    <text evidence="14">The sequence shown here is derived from an EMBL/GenBank/DDBJ whole genome shotgun (WGS) entry which is preliminary data.</text>
</comment>
<accession>A0A939DK46</accession>
<name>A0A939DK46_9ALTE</name>
<evidence type="ECO:0000256" key="6">
    <source>
        <dbReference type="ARBA" id="ARBA00022692"/>
    </source>
</evidence>
<dbReference type="InterPro" id="IPR024230">
    <property type="entry name" value="GspL_cyto_dom"/>
</dbReference>
<dbReference type="InterPro" id="IPR025691">
    <property type="entry name" value="GspL_pp_dom"/>
</dbReference>
<dbReference type="PIRSF" id="PIRSF015761">
    <property type="entry name" value="Protein_L"/>
    <property type="match status" value="1"/>
</dbReference>
<dbReference type="GO" id="GO:0009276">
    <property type="term" value="C:Gram-negative-bacterium-type cell wall"/>
    <property type="evidence" value="ECO:0007669"/>
    <property type="project" value="InterPro"/>
</dbReference>
<gene>
    <name evidence="14" type="primary">gspL</name>
    <name evidence="14" type="ORF">J0A66_00275</name>
</gene>
<dbReference type="CDD" id="cd24017">
    <property type="entry name" value="ASKHA_T2SSL_N"/>
    <property type="match status" value="1"/>
</dbReference>
<comment type="similarity">
    <text evidence="2 10">Belongs to the GSP L family.</text>
</comment>
<evidence type="ECO:0000313" key="14">
    <source>
        <dbReference type="EMBL" id="MBN7823645.1"/>
    </source>
</evidence>
<feature type="coiled-coil region" evidence="11">
    <location>
        <begin position="264"/>
        <end position="291"/>
    </location>
</feature>
<feature type="domain" description="GspL cytoplasmic actin-ATPase-like" evidence="12">
    <location>
        <begin position="5"/>
        <end position="238"/>
    </location>
</feature>
<evidence type="ECO:0000256" key="2">
    <source>
        <dbReference type="ARBA" id="ARBA00005318"/>
    </source>
</evidence>
<evidence type="ECO:0000256" key="11">
    <source>
        <dbReference type="SAM" id="Coils"/>
    </source>
</evidence>
<feature type="domain" description="GspL periplasmic" evidence="13">
    <location>
        <begin position="245"/>
        <end position="398"/>
    </location>
</feature>
<dbReference type="RefSeq" id="WP_206571770.1">
    <property type="nucleotide sequence ID" value="NZ_JAFKCV010000001.1"/>
</dbReference>
<evidence type="ECO:0000256" key="9">
    <source>
        <dbReference type="ARBA" id="ARBA00023136"/>
    </source>
</evidence>
<dbReference type="InterPro" id="IPR043129">
    <property type="entry name" value="ATPase_NBD"/>
</dbReference>
<dbReference type="NCBIfam" id="TIGR01709">
    <property type="entry name" value="typeII_sec_gspL"/>
    <property type="match status" value="1"/>
</dbReference>
<proteinExistence type="inferred from homology"/>
<keyword evidence="5" id="KW-0997">Cell inner membrane</keyword>
<dbReference type="GO" id="GO:0005886">
    <property type="term" value="C:plasma membrane"/>
    <property type="evidence" value="ECO:0007669"/>
    <property type="project" value="UniProtKB-SubCell"/>
</dbReference>
<evidence type="ECO:0000259" key="12">
    <source>
        <dbReference type="Pfam" id="PF05134"/>
    </source>
</evidence>
<dbReference type="AlphaFoldDB" id="A0A939DK46"/>
<organism evidence="14 15">
    <name type="scientific">Bowmanella dokdonensis</name>
    <dbReference type="NCBI Taxonomy" id="751969"/>
    <lineage>
        <taxon>Bacteria</taxon>
        <taxon>Pseudomonadati</taxon>
        <taxon>Pseudomonadota</taxon>
        <taxon>Gammaproteobacteria</taxon>
        <taxon>Alteromonadales</taxon>
        <taxon>Alteromonadaceae</taxon>
        <taxon>Bowmanella</taxon>
    </lineage>
</organism>
<comment type="subcellular location">
    <subcellularLocation>
        <location evidence="1">Cell inner membrane</location>
        <topology evidence="1">Single-pass membrane protein</topology>
    </subcellularLocation>
</comment>
<keyword evidence="11" id="KW-0175">Coiled coil</keyword>
<keyword evidence="3 10" id="KW-0813">Transport</keyword>
<dbReference type="Proteomes" id="UP000664654">
    <property type="component" value="Unassembled WGS sequence"/>
</dbReference>
<keyword evidence="4" id="KW-1003">Cell membrane</keyword>
<sequence length="398" mass="44161">MTEQLVIRLGSTRMDPIQWLVWSSGEQEIIASGELADATHLHSLADRAGNRPVTVLAPTSDILLHWVTLPAKASRKAIAAIPFMLEDELSSDIDNQFFALGPRHGAHQAVAVVEKQKMVGWIDVLNDAGLSFDKLLPDILALPHHSEGWSLLQISDQLLLRQDEWKGMQGESKWLLTAIGHVARQQATPLTIANYSNLVLPESPNLVQQAQTLEMPMKVLAQGALSASFNLLQGDFKIKKQRNNRWQKWRLAAVLAVIALTTSLVDKAVEANRLASQRDALEQQIEAEFRRAFPEVTRIVNVRSQMNQKLSELQQGGSGVSMLVMLSQLSDAFDRSQIKPQTLRFDAKRAELRMQAVAGSFEALEQFRRLAEGLGFEVQQGAINNQDSQVVGSLSIRS</sequence>
<keyword evidence="7 10" id="KW-0653">Protein transport</keyword>
<protein>
    <recommendedName>
        <fullName evidence="10">Type II secretion system protein L</fullName>
        <shortName evidence="10">T2SS protein L</shortName>
    </recommendedName>
</protein>
<dbReference type="SUPFAM" id="SSF53067">
    <property type="entry name" value="Actin-like ATPase domain"/>
    <property type="match status" value="2"/>
</dbReference>
<dbReference type="Pfam" id="PF12693">
    <property type="entry name" value="GspL_C"/>
    <property type="match status" value="1"/>
</dbReference>
<evidence type="ECO:0000256" key="8">
    <source>
        <dbReference type="ARBA" id="ARBA00022989"/>
    </source>
</evidence>
<dbReference type="Pfam" id="PF05134">
    <property type="entry name" value="T2SSL"/>
    <property type="match status" value="1"/>
</dbReference>
<evidence type="ECO:0000313" key="15">
    <source>
        <dbReference type="Proteomes" id="UP000664654"/>
    </source>
</evidence>
<dbReference type="Gene3D" id="3.30.420.380">
    <property type="match status" value="1"/>
</dbReference>